<dbReference type="GO" id="GO:0034372">
    <property type="term" value="P:very-low-density lipoprotein particle remodeling"/>
    <property type="evidence" value="ECO:0007669"/>
    <property type="project" value="UniProtKB-UniRule"/>
</dbReference>
<evidence type="ECO:0000313" key="19">
    <source>
        <dbReference type="Proteomes" id="UP000192220"/>
    </source>
</evidence>
<dbReference type="InterPro" id="IPR017130">
    <property type="entry name" value="Cholesteryl_ester_transfer"/>
</dbReference>
<evidence type="ECO:0000256" key="10">
    <source>
        <dbReference type="ARBA" id="ARBA00023098"/>
    </source>
</evidence>
<evidence type="ECO:0000256" key="5">
    <source>
        <dbReference type="ARBA" id="ARBA00022354"/>
    </source>
</evidence>
<keyword evidence="7 15" id="KW-0964">Secreted</keyword>
<feature type="signal peptide" evidence="15">
    <location>
        <begin position="1"/>
        <end position="22"/>
    </location>
</feature>
<dbReference type="InterPro" id="IPR017942">
    <property type="entry name" value="Lipid-bd_serum_glycop_N"/>
</dbReference>
<dbReference type="GO" id="GO:0034364">
    <property type="term" value="C:high-density lipoprotein particle"/>
    <property type="evidence" value="ECO:0007669"/>
    <property type="project" value="UniProtKB-UniRule"/>
</dbReference>
<evidence type="ECO:0000313" key="20">
    <source>
        <dbReference type="RefSeq" id="XP_013888660.1"/>
    </source>
</evidence>
<dbReference type="RefSeq" id="XP_013888660.1">
    <property type="nucleotide sequence ID" value="XM_014033206.1"/>
</dbReference>
<dbReference type="CTD" id="1071"/>
<keyword evidence="12" id="KW-0325">Glycoprotein</keyword>
<dbReference type="AlphaFoldDB" id="A0A2I4D8T7"/>
<gene>
    <name evidence="20" type="primary">cetp</name>
</gene>
<feature type="domain" description="Lipid-binding serum glycoprotein C-terminal" evidence="18">
    <location>
        <begin position="279"/>
        <end position="481"/>
    </location>
</feature>
<keyword evidence="6 15" id="KW-0813">Transport</keyword>
<dbReference type="GO" id="GO:0034375">
    <property type="term" value="P:high-density lipoprotein particle remodeling"/>
    <property type="evidence" value="ECO:0007669"/>
    <property type="project" value="UniProtKB-UniRule"/>
</dbReference>
<evidence type="ECO:0000256" key="2">
    <source>
        <dbReference type="ARBA" id="ARBA00001140"/>
    </source>
</evidence>
<sequence>MPDVFHPLLLLLLSSLVGPTHSCLKDPAPAYKLTGIVCRLTYDAAAVLNEKTTKVVEAAFQHARYPSMQGEKSLLVVGRVLYGLDNLEIRNLSIGRSAFELRPGEGIGLEISNVSAVFSGTIQYGYGSWLVNVQQSVDFEIETQIDLGINPRLYCGKSRVAADTSDCYLNFHKFHLYLQGDKEPNWLKKLFTNFITFTVKLVVKGQICKEINKVTDILADFVQDTAAAFVSDGGISVDIDINTGPVITANYIESYHKGLTNYNNTVSVISESVFQPEQLTEHRMLYFWLSDDAFRPLVAAAHQDGRFRLNISSEELNRLFRPGLSSTVPQHIQECLMGPGSSELRVWSSSVPVLSTFPSGTRVWAQVSAELYCGGQTAPTLCFQTNVSVEVTVSYSDKKVFLHGKLLQILVLRAELPTQNQQLNVDTQEFIREAVEKIGIPHVLSVLSVEFTRLLDKQGTHLFDIFNPEVLHRDGYVVVQMDFGFPHHLLVDFLKKTLQ</sequence>
<reference evidence="20" key="1">
    <citation type="submission" date="2025-08" db="UniProtKB">
        <authorList>
            <consortium name="RefSeq"/>
        </authorList>
    </citation>
    <scope>IDENTIFICATION</scope>
</reference>
<keyword evidence="13 15" id="KW-0753">Steroid metabolism</keyword>
<keyword evidence="10 15" id="KW-0443">Lipid metabolism</keyword>
<comment type="catalytic activity">
    <reaction evidence="1">
        <text>cholesteryl (9Z-octadecenoate)(in) = cholesteryl (9Z-octadecenoate)(out)</text>
        <dbReference type="Rhea" id="RHEA:43348"/>
        <dbReference type="ChEBI" id="CHEBI:46898"/>
    </reaction>
</comment>
<keyword evidence="9 15" id="KW-0445">Lipid transport</keyword>
<dbReference type="GeneID" id="106536034"/>
<dbReference type="InParanoid" id="A0A2I4D8T7"/>
<comment type="catalytic activity">
    <reaction evidence="3">
        <text>1,2,3-tri-(9Z-octadecenoyl)-glycerol(in) = 1,2,3-tri-(9Z-octadecenoyl)-glycerol(out)</text>
        <dbReference type="Rhea" id="RHEA:43352"/>
        <dbReference type="ChEBI" id="CHEBI:53753"/>
    </reaction>
</comment>
<keyword evidence="8 15" id="KW-0153">Cholesterol metabolism</keyword>
<dbReference type="OrthoDB" id="9940758at2759"/>
<proteinExistence type="inferred from homology"/>
<evidence type="ECO:0000256" key="14">
    <source>
        <dbReference type="ARBA" id="ARBA00045611"/>
    </source>
</evidence>
<evidence type="ECO:0000256" key="11">
    <source>
        <dbReference type="ARBA" id="ARBA00023166"/>
    </source>
</evidence>
<feature type="chain" id="PRO_5015219108" description="Cholesteryl ester transfer protein" evidence="15">
    <location>
        <begin position="23"/>
        <end position="499"/>
    </location>
</feature>
<evidence type="ECO:0000256" key="4">
    <source>
        <dbReference type="ARBA" id="ARBA00007292"/>
    </source>
</evidence>
<evidence type="ECO:0000256" key="7">
    <source>
        <dbReference type="ARBA" id="ARBA00022525"/>
    </source>
</evidence>
<evidence type="ECO:0000256" key="16">
    <source>
        <dbReference type="PIRSR" id="PIRSR037185-50"/>
    </source>
</evidence>
<evidence type="ECO:0000256" key="8">
    <source>
        <dbReference type="ARBA" id="ARBA00022548"/>
    </source>
</evidence>
<keyword evidence="15" id="KW-0732">Signal</keyword>
<evidence type="ECO:0000259" key="18">
    <source>
        <dbReference type="SMART" id="SM00329"/>
    </source>
</evidence>
<feature type="domain" description="Lipid-binding serum glycoprotein N-terminal" evidence="17">
    <location>
        <begin position="39"/>
        <end position="265"/>
    </location>
</feature>
<dbReference type="InterPro" id="IPR001124">
    <property type="entry name" value="Lipid-bd_serum_glycop_C"/>
</dbReference>
<dbReference type="GO" id="GO:0042632">
    <property type="term" value="P:cholesterol homeostasis"/>
    <property type="evidence" value="ECO:0007669"/>
    <property type="project" value="TreeGrafter"/>
</dbReference>
<keyword evidence="11" id="KW-1207">Sterol metabolism</keyword>
<evidence type="ECO:0000256" key="9">
    <source>
        <dbReference type="ARBA" id="ARBA00023055"/>
    </source>
</evidence>
<organism evidence="19 20">
    <name type="scientific">Austrofundulus limnaeus</name>
    <name type="common">Annual killifish</name>
    <dbReference type="NCBI Taxonomy" id="52670"/>
    <lineage>
        <taxon>Eukaryota</taxon>
        <taxon>Metazoa</taxon>
        <taxon>Chordata</taxon>
        <taxon>Craniata</taxon>
        <taxon>Vertebrata</taxon>
        <taxon>Euteleostomi</taxon>
        <taxon>Actinopterygii</taxon>
        <taxon>Neopterygii</taxon>
        <taxon>Teleostei</taxon>
        <taxon>Neoteleostei</taxon>
        <taxon>Acanthomorphata</taxon>
        <taxon>Ovalentaria</taxon>
        <taxon>Atherinomorphae</taxon>
        <taxon>Cyprinodontiformes</taxon>
        <taxon>Rivulidae</taxon>
        <taxon>Austrofundulus</taxon>
    </lineage>
</organism>
<dbReference type="GO" id="GO:0070328">
    <property type="term" value="P:triglyceride homeostasis"/>
    <property type="evidence" value="ECO:0007669"/>
    <property type="project" value="TreeGrafter"/>
</dbReference>
<name>A0A2I4D8T7_AUSLI</name>
<dbReference type="PIRSF" id="PIRSF037185">
    <property type="entry name" value="Cholesteryl_ester_transf"/>
    <property type="match status" value="1"/>
</dbReference>
<dbReference type="GO" id="GO:0017129">
    <property type="term" value="F:triglyceride binding"/>
    <property type="evidence" value="ECO:0007669"/>
    <property type="project" value="TreeGrafter"/>
</dbReference>
<evidence type="ECO:0000256" key="6">
    <source>
        <dbReference type="ARBA" id="ARBA00022448"/>
    </source>
</evidence>
<dbReference type="GO" id="GO:0055091">
    <property type="term" value="P:phospholipid homeostasis"/>
    <property type="evidence" value="ECO:0007669"/>
    <property type="project" value="TreeGrafter"/>
</dbReference>
<dbReference type="GO" id="GO:0043691">
    <property type="term" value="P:reverse cholesterol transport"/>
    <property type="evidence" value="ECO:0007669"/>
    <property type="project" value="InterPro"/>
</dbReference>
<comment type="subcellular location">
    <subcellularLocation>
        <location evidence="15">Secreted</location>
    </subcellularLocation>
    <text evidence="15">Secreted in plasma.</text>
</comment>
<evidence type="ECO:0000259" key="17">
    <source>
        <dbReference type="SMART" id="SM00328"/>
    </source>
</evidence>
<comment type="similarity">
    <text evidence="4 15">Belongs to the BPI/LBP/Plunc superfamily. BPI/LBP family.</text>
</comment>
<dbReference type="GO" id="GO:0005548">
    <property type="term" value="F:phospholipid transporter activity"/>
    <property type="evidence" value="ECO:0007669"/>
    <property type="project" value="TreeGrafter"/>
</dbReference>
<evidence type="ECO:0000256" key="13">
    <source>
        <dbReference type="ARBA" id="ARBA00023221"/>
    </source>
</evidence>
<comment type="catalytic activity">
    <reaction evidence="2">
        <text>cholesteryl (9Z,12Z)-octadecadienoate(in) = cholesteryl (9Z,12Z)-octadecadienoate(out)</text>
        <dbReference type="Rhea" id="RHEA:43356"/>
        <dbReference type="ChEBI" id="CHEBI:41509"/>
    </reaction>
</comment>
<evidence type="ECO:0000256" key="3">
    <source>
        <dbReference type="ARBA" id="ARBA00001417"/>
    </source>
</evidence>
<dbReference type="Proteomes" id="UP000192220">
    <property type="component" value="Unplaced"/>
</dbReference>
<comment type="function">
    <text evidence="14">Involved in the transfer of neutral lipids, including cholesteryl ester and triglyceride, among lipoprotein particles. Allows the net movement of cholesteryl ester from high density lipoproteins/HDL to triglyceride-rich very low density lipoproteins/VLDL, and the equimolar transport of triglyceride from VLDL to HDL. Regulates the reverse cholesterol transport, by which excess cholesterol is removed from peripheral tissues and returned to the liver for elimination.</text>
</comment>
<dbReference type="Pfam" id="PF01273">
    <property type="entry name" value="LBP_BPI_CETP"/>
    <property type="match status" value="1"/>
</dbReference>
<dbReference type="GO" id="GO:0120020">
    <property type="term" value="F:cholesterol transfer activity"/>
    <property type="evidence" value="ECO:0007669"/>
    <property type="project" value="InterPro"/>
</dbReference>
<keyword evidence="16" id="KW-1015">Disulfide bond</keyword>
<dbReference type="GO" id="GO:0008203">
    <property type="term" value="P:cholesterol metabolic process"/>
    <property type="evidence" value="ECO:0007669"/>
    <property type="project" value="UniProtKB-UniRule"/>
</dbReference>
<evidence type="ECO:0000256" key="1">
    <source>
        <dbReference type="ARBA" id="ARBA00000222"/>
    </source>
</evidence>
<dbReference type="Gene3D" id="3.15.10.10">
    <property type="entry name" value="Bactericidal permeability-increasing protein, domain 1"/>
    <property type="match status" value="1"/>
</dbReference>
<dbReference type="SMART" id="SM00328">
    <property type="entry name" value="BPI1"/>
    <property type="match status" value="1"/>
</dbReference>
<dbReference type="PANTHER" id="PTHR47616:SF1">
    <property type="entry name" value="CHOLESTERYL ESTER TRANSFER PROTEIN"/>
    <property type="match status" value="1"/>
</dbReference>
<dbReference type="GO" id="GO:0006641">
    <property type="term" value="P:triglyceride metabolic process"/>
    <property type="evidence" value="ECO:0007669"/>
    <property type="project" value="TreeGrafter"/>
</dbReference>
<dbReference type="KEGG" id="alim:106536034"/>
<dbReference type="STRING" id="52670.A0A2I4D8T7"/>
<dbReference type="GO" id="GO:0034374">
    <property type="term" value="P:low-density lipoprotein particle remodeling"/>
    <property type="evidence" value="ECO:0007669"/>
    <property type="project" value="TreeGrafter"/>
</dbReference>
<dbReference type="GO" id="GO:0034197">
    <property type="term" value="P:triglyceride transport"/>
    <property type="evidence" value="ECO:0007669"/>
    <property type="project" value="UniProtKB-UniRule"/>
</dbReference>
<keyword evidence="19" id="KW-1185">Reference proteome</keyword>
<dbReference type="Gene3D" id="3.15.20.10">
    <property type="entry name" value="Bactericidal permeability-increasing protein, domain 2"/>
    <property type="match status" value="1"/>
</dbReference>
<dbReference type="InterPro" id="IPR017943">
    <property type="entry name" value="Bactericidal_perm-incr_a/b_dom"/>
</dbReference>
<dbReference type="SMART" id="SM00329">
    <property type="entry name" value="BPI2"/>
    <property type="match status" value="1"/>
</dbReference>
<protein>
    <recommendedName>
        <fullName evidence="5 15">Cholesteryl ester transfer protein</fullName>
    </recommendedName>
</protein>
<dbReference type="CDD" id="cd00025">
    <property type="entry name" value="BPI1"/>
    <property type="match status" value="1"/>
</dbReference>
<dbReference type="GO" id="GO:0015485">
    <property type="term" value="F:cholesterol binding"/>
    <property type="evidence" value="ECO:0007669"/>
    <property type="project" value="TreeGrafter"/>
</dbReference>
<dbReference type="SUPFAM" id="SSF55394">
    <property type="entry name" value="Bactericidal permeability-increasing protein, BPI"/>
    <property type="match status" value="2"/>
</dbReference>
<dbReference type="GO" id="GO:0046470">
    <property type="term" value="P:phosphatidylcholine metabolic process"/>
    <property type="evidence" value="ECO:0007669"/>
    <property type="project" value="TreeGrafter"/>
</dbReference>
<feature type="disulfide bond" evidence="16">
    <location>
        <begin position="167"/>
        <end position="208"/>
    </location>
</feature>
<dbReference type="GO" id="GO:0031210">
    <property type="term" value="F:phosphatidylcholine binding"/>
    <property type="evidence" value="ECO:0007669"/>
    <property type="project" value="TreeGrafter"/>
</dbReference>
<evidence type="ECO:0000256" key="15">
    <source>
        <dbReference type="PIRNR" id="PIRNR037185"/>
    </source>
</evidence>
<evidence type="ECO:0000256" key="12">
    <source>
        <dbReference type="ARBA" id="ARBA00023180"/>
    </source>
</evidence>
<dbReference type="PANTHER" id="PTHR47616">
    <property type="entry name" value="CHOLESTERYL ESTER TRANSFER PROTEIN"/>
    <property type="match status" value="1"/>
</dbReference>
<accession>A0A2I4D8T7</accession>